<feature type="region of interest" description="Disordered" evidence="5">
    <location>
        <begin position="236"/>
        <end position="270"/>
    </location>
</feature>
<dbReference type="SUPFAM" id="SSF57850">
    <property type="entry name" value="RING/U-box"/>
    <property type="match status" value="1"/>
</dbReference>
<evidence type="ECO:0000256" key="5">
    <source>
        <dbReference type="SAM" id="MobiDB-lite"/>
    </source>
</evidence>
<evidence type="ECO:0000313" key="7">
    <source>
        <dbReference type="Ensembl" id="ENSVKKP00000004037.1"/>
    </source>
</evidence>
<feature type="compositionally biased region" description="Polar residues" evidence="5">
    <location>
        <begin position="126"/>
        <end position="136"/>
    </location>
</feature>
<evidence type="ECO:0000256" key="4">
    <source>
        <dbReference type="PROSITE-ProRule" id="PRU00175"/>
    </source>
</evidence>
<reference evidence="7" key="1">
    <citation type="submission" date="2025-08" db="UniProtKB">
        <authorList>
            <consortium name="Ensembl"/>
        </authorList>
    </citation>
    <scope>IDENTIFICATION</scope>
</reference>
<keyword evidence="8" id="KW-1185">Reference proteome</keyword>
<dbReference type="Proteomes" id="UP000694545">
    <property type="component" value="Unplaced"/>
</dbReference>
<evidence type="ECO:0000256" key="3">
    <source>
        <dbReference type="ARBA" id="ARBA00022833"/>
    </source>
</evidence>
<dbReference type="Gene3D" id="3.30.40.10">
    <property type="entry name" value="Zinc/RING finger domain, C3HC4 (zinc finger)"/>
    <property type="match status" value="1"/>
</dbReference>
<reference evidence="7" key="2">
    <citation type="submission" date="2025-09" db="UniProtKB">
        <authorList>
            <consortium name="Ensembl"/>
        </authorList>
    </citation>
    <scope>IDENTIFICATION</scope>
</reference>
<protein>
    <recommendedName>
        <fullName evidence="6">RING-type domain-containing protein</fullName>
    </recommendedName>
</protein>
<dbReference type="InterPro" id="IPR013083">
    <property type="entry name" value="Znf_RING/FYVE/PHD"/>
</dbReference>
<proteinExistence type="predicted"/>
<dbReference type="SMART" id="SM00184">
    <property type="entry name" value="RING"/>
    <property type="match status" value="1"/>
</dbReference>
<evidence type="ECO:0000256" key="1">
    <source>
        <dbReference type="ARBA" id="ARBA00022723"/>
    </source>
</evidence>
<feature type="region of interest" description="Disordered" evidence="5">
    <location>
        <begin position="112"/>
        <end position="142"/>
    </location>
</feature>
<dbReference type="PANTHER" id="PTHR47595:SF1">
    <property type="entry name" value="MYB_SANT-LIKE DNA-BINDING DOMAIN-CONTAINING PROTEIN"/>
    <property type="match status" value="1"/>
</dbReference>
<dbReference type="AlphaFoldDB" id="A0A8D2J3Z2"/>
<dbReference type="InterPro" id="IPR044822">
    <property type="entry name" value="Myb_DNA-bind_4"/>
</dbReference>
<feature type="region of interest" description="Disordered" evidence="5">
    <location>
        <begin position="283"/>
        <end position="305"/>
    </location>
</feature>
<feature type="region of interest" description="Disordered" evidence="5">
    <location>
        <begin position="494"/>
        <end position="528"/>
    </location>
</feature>
<dbReference type="OMA" id="RQIMETM"/>
<dbReference type="PROSITE" id="PS50089">
    <property type="entry name" value="ZF_RING_2"/>
    <property type="match status" value="1"/>
</dbReference>
<dbReference type="Pfam" id="PF13837">
    <property type="entry name" value="Myb_DNA-bind_4"/>
    <property type="match status" value="1"/>
</dbReference>
<feature type="region of interest" description="Disordered" evidence="5">
    <location>
        <begin position="457"/>
        <end position="481"/>
    </location>
</feature>
<organism evidence="7 8">
    <name type="scientific">Varanus komodoensis</name>
    <name type="common">Komodo dragon</name>
    <dbReference type="NCBI Taxonomy" id="61221"/>
    <lineage>
        <taxon>Eukaryota</taxon>
        <taxon>Metazoa</taxon>
        <taxon>Chordata</taxon>
        <taxon>Craniata</taxon>
        <taxon>Vertebrata</taxon>
        <taxon>Euteleostomi</taxon>
        <taxon>Lepidosauria</taxon>
        <taxon>Squamata</taxon>
        <taxon>Bifurcata</taxon>
        <taxon>Unidentata</taxon>
        <taxon>Episquamata</taxon>
        <taxon>Toxicofera</taxon>
        <taxon>Anguimorpha</taxon>
        <taxon>Paleoanguimorpha</taxon>
        <taxon>Varanoidea</taxon>
        <taxon>Varanidae</taxon>
        <taxon>Varanus</taxon>
    </lineage>
</organism>
<sequence>MLQGEAVMATGAPVKELCEEATCPICLEYFKDLVMMDDCGHSFCKACLTRYWGESADASCPLCTEAVQQLEEGEKEGGIRERHQESLKLLCKEEDALIGLLRDRSRESWEHSEFPADEASQEYKVTDSSNAGTSNGRKGRGVSWRHKETLDLLDIWGEQKIQDQLRSSHRNIDFFEYIAQEMAARGHRRTAVECRSKTKVMRLEYKRVIGHNSRPGSNKVTCPFYKQLHRILRGDASVKPKRVSRSLNFKRGARQGAAPEPPSTEEHLSHADLPMINIGEYLKEESPDNTGDGMVSSNGAEEEMAETEGINIIQVEEEGSNEGSGRDLDSQRLQVSPEAQDPLDNMDPAAANPKEALPPGTRLSMMRSKKKRDRAESMFQVFMQQAKEESRMEQEEMSRDRVVLEKFLKVFEQEAAESREERRQCLEAMRANCDILQGIVSSLNKLTDAIVCQQQTGTGNQSATRHPLHSATHKENLPHNPVPIARGVLQQEALPSHPANSASTPPKSGPRRPAAVTHTPPRVMCNLG</sequence>
<evidence type="ECO:0000313" key="8">
    <source>
        <dbReference type="Proteomes" id="UP000694545"/>
    </source>
</evidence>
<accession>A0A8D2J3Z2</accession>
<dbReference type="GO" id="GO:0008270">
    <property type="term" value="F:zinc ion binding"/>
    <property type="evidence" value="ECO:0007669"/>
    <property type="project" value="UniProtKB-KW"/>
</dbReference>
<gene>
    <name evidence="7" type="primary">LOC123021436</name>
</gene>
<keyword evidence="2 4" id="KW-0863">Zinc-finger</keyword>
<dbReference type="PROSITE" id="PS00518">
    <property type="entry name" value="ZF_RING_1"/>
    <property type="match status" value="1"/>
</dbReference>
<dbReference type="Gene3D" id="1.10.10.60">
    <property type="entry name" value="Homeodomain-like"/>
    <property type="match status" value="1"/>
</dbReference>
<dbReference type="InterPro" id="IPR017907">
    <property type="entry name" value="Znf_RING_CS"/>
</dbReference>
<feature type="domain" description="RING-type" evidence="6">
    <location>
        <begin position="23"/>
        <end position="64"/>
    </location>
</feature>
<dbReference type="Ensembl" id="ENSVKKT00000004148.1">
    <property type="protein sequence ID" value="ENSVKKP00000004037.1"/>
    <property type="gene ID" value="ENSVKKG00000003029.1"/>
</dbReference>
<dbReference type="PANTHER" id="PTHR47595">
    <property type="entry name" value="HEAT SHOCK 70 KDA PROTEIN 14"/>
    <property type="match status" value="1"/>
</dbReference>
<dbReference type="InterPro" id="IPR001841">
    <property type="entry name" value="Znf_RING"/>
</dbReference>
<feature type="region of interest" description="Disordered" evidence="5">
    <location>
        <begin position="339"/>
        <end position="361"/>
    </location>
</feature>
<dbReference type="RefSeq" id="XP_044282091.1">
    <property type="nucleotide sequence ID" value="XM_044426156.1"/>
</dbReference>
<name>A0A8D2J3Z2_VARKO</name>
<dbReference type="GeneID" id="123021436"/>
<dbReference type="Pfam" id="PF00097">
    <property type="entry name" value="zf-C3HC4"/>
    <property type="match status" value="1"/>
</dbReference>
<keyword evidence="3" id="KW-0862">Zinc</keyword>
<keyword evidence="1" id="KW-0479">Metal-binding</keyword>
<dbReference type="InterPro" id="IPR018957">
    <property type="entry name" value="Znf_C3HC4_RING-type"/>
</dbReference>
<evidence type="ECO:0000256" key="2">
    <source>
        <dbReference type="ARBA" id="ARBA00022771"/>
    </source>
</evidence>
<evidence type="ECO:0000259" key="6">
    <source>
        <dbReference type="PROSITE" id="PS50089"/>
    </source>
</evidence>